<feature type="region of interest" description="Disordered" evidence="3">
    <location>
        <begin position="1"/>
        <end position="60"/>
    </location>
</feature>
<feature type="compositionally biased region" description="Basic and acidic residues" evidence="3">
    <location>
        <begin position="1"/>
        <end position="11"/>
    </location>
</feature>
<gene>
    <name evidence="6" type="ORF">PAC_13236</name>
</gene>
<proteinExistence type="predicted"/>
<feature type="compositionally biased region" description="Polar residues" evidence="3">
    <location>
        <begin position="451"/>
        <end position="461"/>
    </location>
</feature>
<dbReference type="PANTHER" id="PTHR16861">
    <property type="entry name" value="GLYCOPROTEIN 38"/>
    <property type="match status" value="1"/>
</dbReference>
<dbReference type="InterPro" id="IPR036028">
    <property type="entry name" value="SH3-like_dom_sf"/>
</dbReference>
<evidence type="ECO:0000259" key="5">
    <source>
        <dbReference type="PROSITE" id="PS50002"/>
    </source>
</evidence>
<dbReference type="SUPFAM" id="SSF50044">
    <property type="entry name" value="SH3-domain"/>
    <property type="match status" value="1"/>
</dbReference>
<protein>
    <submittedName>
        <fullName evidence="6">Related to SH3 domain protein</fullName>
    </submittedName>
</protein>
<dbReference type="PANTHER" id="PTHR16861:SF8">
    <property type="entry name" value="EXTRACELLULAR MEMBRANE PROTEIN CFEM DOMAIN-CONTAINING PROTEIN"/>
    <property type="match status" value="1"/>
</dbReference>
<evidence type="ECO:0000256" key="3">
    <source>
        <dbReference type="SAM" id="MobiDB-lite"/>
    </source>
</evidence>
<sequence>MREGNPRRAHDNNTTIHLESADNNNASVVKITPSSGSPPRPTMAASGQRGSSKRKQRSTGLNTRTALLSLLAVAPGTMAQNCISLASSTQCSAFSSASISTDSTLVGFFPFLQYVSDTTSFDQQLATYVSTSYVQEKYQTLLGCGGISLTNTTNLYARFTTTVICNAIIQNSRTNCSLSTAASRPVCADTCAQNAESEAIIIANSALCTNPSSNADSQIRADFTNCALPSESLTGTCIEGATNEPDNCGYGNSTIGLCQYCGSGGQNSTDTCCYNSQAQSRCAGVVLPTITAFMTFPTSSMTATATSSGSATATGTAGASNSKKGLSGGAIAGIVIGSVVGAALLVGLLVLLIMRLRPRRGSQNGSVFNQPSPARRGPQPGMAYNPVAATTTPEGYEVLPGGRIARMSALEGHSGDSPPRGELGAVGAGAAAGAAAGYAGGRRRNHEQSSSDEYSPVSNQGGVLRPPPTGRRAGSLSSNSALGMEDPQSPHSGSGGDMSSPQGVASQQSEQLPFFKDYYSQDEIHPGDKVATLWAYQPRASDEFSLERGDMLKVVGIWDDGWATGVMIDERADDWDAKRNAQRDSGVSNTSGRRDESPAVSGEIKAFPLVCVCLPDHWRKTIEGDGSTETGSSAPHGTGS</sequence>
<dbReference type="InterPro" id="IPR001452">
    <property type="entry name" value="SH3_domain"/>
</dbReference>
<name>A0A1L7XE68_9HELO</name>
<dbReference type="EMBL" id="FJOG01000023">
    <property type="protein sequence ID" value="CZR63339.1"/>
    <property type="molecule type" value="Genomic_DNA"/>
</dbReference>
<feature type="region of interest" description="Disordered" evidence="3">
    <location>
        <begin position="361"/>
        <end position="388"/>
    </location>
</feature>
<keyword evidence="4" id="KW-0812">Transmembrane</keyword>
<evidence type="ECO:0000256" key="2">
    <source>
        <dbReference type="PROSITE-ProRule" id="PRU00192"/>
    </source>
</evidence>
<feature type="compositionally biased region" description="Polar residues" evidence="3">
    <location>
        <begin position="489"/>
        <end position="509"/>
    </location>
</feature>
<feature type="domain" description="SH3" evidence="5">
    <location>
        <begin position="525"/>
        <end position="617"/>
    </location>
</feature>
<feature type="compositionally biased region" description="Low complexity" evidence="3">
    <location>
        <begin position="304"/>
        <end position="320"/>
    </location>
</feature>
<keyword evidence="4" id="KW-0472">Membrane</keyword>
<keyword evidence="7" id="KW-1185">Reference proteome</keyword>
<organism evidence="6 7">
    <name type="scientific">Phialocephala subalpina</name>
    <dbReference type="NCBI Taxonomy" id="576137"/>
    <lineage>
        <taxon>Eukaryota</taxon>
        <taxon>Fungi</taxon>
        <taxon>Dikarya</taxon>
        <taxon>Ascomycota</taxon>
        <taxon>Pezizomycotina</taxon>
        <taxon>Leotiomycetes</taxon>
        <taxon>Helotiales</taxon>
        <taxon>Mollisiaceae</taxon>
        <taxon>Phialocephala</taxon>
        <taxon>Phialocephala fortinii species complex</taxon>
    </lineage>
</organism>
<evidence type="ECO:0000313" key="6">
    <source>
        <dbReference type="EMBL" id="CZR63339.1"/>
    </source>
</evidence>
<reference evidence="6 7" key="1">
    <citation type="submission" date="2016-03" db="EMBL/GenBank/DDBJ databases">
        <authorList>
            <person name="Ploux O."/>
        </authorList>
    </citation>
    <scope>NUCLEOTIDE SEQUENCE [LARGE SCALE GENOMIC DNA]</scope>
    <source>
        <strain evidence="6 7">UAMH 11012</strain>
    </source>
</reference>
<keyword evidence="4" id="KW-1133">Transmembrane helix</keyword>
<feature type="region of interest" description="Disordered" evidence="3">
    <location>
        <begin position="304"/>
        <end position="323"/>
    </location>
</feature>
<keyword evidence="1 2" id="KW-0728">SH3 domain</keyword>
<evidence type="ECO:0000256" key="4">
    <source>
        <dbReference type="SAM" id="Phobius"/>
    </source>
</evidence>
<dbReference type="CDD" id="cd00174">
    <property type="entry name" value="SH3"/>
    <property type="match status" value="1"/>
</dbReference>
<feature type="transmembrane region" description="Helical" evidence="4">
    <location>
        <begin position="330"/>
        <end position="354"/>
    </location>
</feature>
<accession>A0A1L7XE68</accession>
<dbReference type="Gene3D" id="2.30.30.40">
    <property type="entry name" value="SH3 Domains"/>
    <property type="match status" value="1"/>
</dbReference>
<feature type="region of interest" description="Disordered" evidence="3">
    <location>
        <begin position="576"/>
        <end position="599"/>
    </location>
</feature>
<feature type="compositionally biased region" description="Polar residues" evidence="3">
    <location>
        <begin position="361"/>
        <end position="372"/>
    </location>
</feature>
<evidence type="ECO:0000313" key="7">
    <source>
        <dbReference type="Proteomes" id="UP000184330"/>
    </source>
</evidence>
<evidence type="ECO:0000256" key="1">
    <source>
        <dbReference type="ARBA" id="ARBA00022443"/>
    </source>
</evidence>
<feature type="compositionally biased region" description="Polar residues" evidence="3">
    <location>
        <begin position="12"/>
        <end position="35"/>
    </location>
</feature>
<dbReference type="PROSITE" id="PS50002">
    <property type="entry name" value="SH3"/>
    <property type="match status" value="1"/>
</dbReference>
<dbReference type="OrthoDB" id="2163411at2759"/>
<feature type="region of interest" description="Disordered" evidence="3">
    <location>
        <begin position="437"/>
        <end position="509"/>
    </location>
</feature>
<dbReference type="Proteomes" id="UP000184330">
    <property type="component" value="Unassembled WGS sequence"/>
</dbReference>
<dbReference type="STRING" id="576137.A0A1L7XE68"/>
<dbReference type="AlphaFoldDB" id="A0A1L7XE68"/>